<organism evidence="12 13">
    <name type="scientific">Gallibacter intestinalis</name>
    <dbReference type="NCBI Taxonomy" id="2779356"/>
    <lineage>
        <taxon>Bacteria</taxon>
        <taxon>Bacillati</taxon>
        <taxon>Bacillota</taxon>
        <taxon>Clostridia</taxon>
        <taxon>Eubacteriales</taxon>
        <taxon>Eubacteriaceae</taxon>
        <taxon>Gallibacter</taxon>
    </lineage>
</organism>
<keyword evidence="13" id="KW-1185">Reference proteome</keyword>
<keyword evidence="4" id="KW-0540">Nuclease</keyword>
<dbReference type="Pfam" id="PF02407">
    <property type="entry name" value="Viral_Rep"/>
    <property type="match status" value="1"/>
</dbReference>
<keyword evidence="8" id="KW-0378">Hydrolase</keyword>
<name>A0ABR9QXC3_9FIRM</name>
<gene>
    <name evidence="12" type="ORF">INF20_04380</name>
</gene>
<dbReference type="PROSITE" id="PS52020">
    <property type="entry name" value="CRESS_DNA_REP"/>
    <property type="match status" value="1"/>
</dbReference>
<evidence type="ECO:0000256" key="10">
    <source>
        <dbReference type="ARBA" id="ARBA00023125"/>
    </source>
</evidence>
<proteinExistence type="predicted"/>
<keyword evidence="5" id="KW-0479">Metal-binding</keyword>
<evidence type="ECO:0000256" key="4">
    <source>
        <dbReference type="ARBA" id="ARBA00022722"/>
    </source>
</evidence>
<comment type="caution">
    <text evidence="12">The sequence shown here is derived from an EMBL/GenBank/DDBJ whole genome shotgun (WGS) entry which is preliminary data.</text>
</comment>
<evidence type="ECO:0000256" key="9">
    <source>
        <dbReference type="ARBA" id="ARBA00023124"/>
    </source>
</evidence>
<dbReference type="Proteomes" id="UP001516588">
    <property type="component" value="Unassembled WGS sequence"/>
</dbReference>
<keyword evidence="1" id="KW-0808">Transferase</keyword>
<reference evidence="12 13" key="1">
    <citation type="submission" date="2020-10" db="EMBL/GenBank/DDBJ databases">
        <title>ChiBAC.</title>
        <authorList>
            <person name="Zenner C."/>
            <person name="Hitch T.C.A."/>
            <person name="Clavel T."/>
        </authorList>
    </citation>
    <scope>NUCLEOTIDE SEQUENCE [LARGE SCALE GENOMIC DNA]</scope>
    <source>
        <strain evidence="12 13">DSM 108706</strain>
    </source>
</reference>
<keyword evidence="2" id="KW-0548">Nucleotidyltransferase</keyword>
<keyword evidence="7" id="KW-0255">Endonuclease</keyword>
<evidence type="ECO:0000256" key="6">
    <source>
        <dbReference type="ARBA" id="ARBA00022741"/>
    </source>
</evidence>
<evidence type="ECO:0000313" key="13">
    <source>
        <dbReference type="Proteomes" id="UP001516588"/>
    </source>
</evidence>
<evidence type="ECO:0000256" key="1">
    <source>
        <dbReference type="ARBA" id="ARBA00022679"/>
    </source>
</evidence>
<keyword evidence="10" id="KW-0238">DNA-binding</keyword>
<keyword evidence="9" id="KW-0190">Covalent protein-DNA linkage</keyword>
<keyword evidence="3" id="KW-0235">DNA replication</keyword>
<feature type="domain" description="CRESS-DNA virus Rep endonuclease" evidence="11">
    <location>
        <begin position="2"/>
        <end position="103"/>
    </location>
</feature>
<evidence type="ECO:0000313" key="12">
    <source>
        <dbReference type="EMBL" id="MBE5035519.1"/>
    </source>
</evidence>
<sequence length="315" mass="36844">MDPQGKKWQITINNPSKAGLNRDAIEEIIKGFSYQYVCMADEIGDSGTPHTHIFLYTKSNTRFSTIKKRFPIAHIERARGTVRENRAYIKKEGKWKEDEKGKTSIPGTFTEFGEIPTEREEKSPDMSRLIDLVKEGKGTSEIVDELPKLALRTNNISSLKKVIKEEEFLNKCRELKVIYIYGDASIDKLKCIYDRHEFMEICRITNYREKKGISFDTYRGQDVIVFDNFEGQIILEEFNSYLDKYPLTLPSRYEDRIACYTKVYIVANMPLKYQYAYYQEKKQALWDSFIKKIDEIWHVVDGQNVEILKGGKNDE</sequence>
<accession>A0ABR9QXC3</accession>
<dbReference type="Gene3D" id="3.40.1310.20">
    <property type="match status" value="1"/>
</dbReference>
<evidence type="ECO:0000256" key="8">
    <source>
        <dbReference type="ARBA" id="ARBA00022801"/>
    </source>
</evidence>
<dbReference type="InterPro" id="IPR049912">
    <property type="entry name" value="CRESS_DNA_REP"/>
</dbReference>
<evidence type="ECO:0000256" key="5">
    <source>
        <dbReference type="ARBA" id="ARBA00022723"/>
    </source>
</evidence>
<evidence type="ECO:0000256" key="7">
    <source>
        <dbReference type="ARBA" id="ARBA00022759"/>
    </source>
</evidence>
<dbReference type="RefSeq" id="WP_226385166.1">
    <property type="nucleotide sequence ID" value="NZ_JADCKA010000005.1"/>
</dbReference>
<protein>
    <submittedName>
        <fullName evidence="12">Viral replication protein</fullName>
    </submittedName>
</protein>
<evidence type="ECO:0000256" key="3">
    <source>
        <dbReference type="ARBA" id="ARBA00022705"/>
    </source>
</evidence>
<dbReference type="EMBL" id="JADCKA010000005">
    <property type="protein sequence ID" value="MBE5035519.1"/>
    <property type="molecule type" value="Genomic_DNA"/>
</dbReference>
<evidence type="ECO:0000256" key="2">
    <source>
        <dbReference type="ARBA" id="ARBA00022695"/>
    </source>
</evidence>
<keyword evidence="6" id="KW-0547">Nucleotide-binding</keyword>
<evidence type="ECO:0000259" key="11">
    <source>
        <dbReference type="PROSITE" id="PS52020"/>
    </source>
</evidence>